<dbReference type="InterPro" id="IPR008258">
    <property type="entry name" value="Transglycosylase_SLT_dom_1"/>
</dbReference>
<reference evidence="5" key="1">
    <citation type="journal article" date="2007" name="J. Bacteriol.">
        <title>Comparative genome analysis of four magnetotactic bacteria reveals a complex set of group-specific genes implicated in magnetosome biomineralization and function.</title>
        <authorList>
            <person name="Richter M."/>
            <person name="Kube M."/>
            <person name="Bazylinski D.A."/>
            <person name="Lombardot T."/>
            <person name="Gloeckner F.O."/>
            <person name="Reinhardt R."/>
            <person name="Schueler D."/>
        </authorList>
    </citation>
    <scope>NUCLEOTIDE SEQUENCE</scope>
    <source>
        <strain evidence="5">MSR-1</strain>
    </source>
</reference>
<dbReference type="SUPFAM" id="SSF48435">
    <property type="entry name" value="Bacterial muramidases"/>
    <property type="match status" value="1"/>
</dbReference>
<sequence>MEIDVFPYFPSLLACFSPQGSFIKLRRMFDFSDNNSRGPALRHRLLPVLTAVILSLYVPAFAADKNAHSDLADASAAEGTRTAAVMPGIGREARIAPLPRPLSADDSTLYARIFKMQAAGQWAAADREMGKLKDDVLKGHILAQRYLQSGYRPKYQELRAWMADNADLPQSEAIYKLATAKGIKGFGAIKPPVKGALKGTGIDTSDEGANWEGASYNSDGGSPKVKALKTKFRQLLRQDNGSAALALLTGSEAANLSALDVDEMKTLMAADHFSSGRDAEAAVWAAQAGERSGVELPSAHWIAGLAQWRQGKPELARRHFEAVANSDSQSSWMVSAGAFWAARANLVSRRPEVVNHWLEIAATYPRTFYGMLARQTLGYETLFSWESPPFTEADADLLMRAPGTRRALALVQVGEGELAEEELRKSYPRATKALRQSMMVLAHVADMPGLAVRLGGMAPGLLNDAASYPLPDWNPRGGWQVDKALVYAFVRQESSFNPNARSGAGAAGLMQLMPATAAAIGGKAGRDNLLVPEANLALGQKYLNKLMAEEPVNGNLLLLAAAYNAGPGKLGQWLSTIKHNDDPLLFIEALPSRETRSFVERVMTNFWIYRSRLGQTSPSLDAVATGAWPLYEGLDPKPARKGGKS</sequence>
<dbReference type="GO" id="GO:0042597">
    <property type="term" value="C:periplasmic space"/>
    <property type="evidence" value="ECO:0007669"/>
    <property type="project" value="InterPro"/>
</dbReference>
<evidence type="ECO:0000256" key="2">
    <source>
        <dbReference type="ARBA" id="ARBA00009387"/>
    </source>
</evidence>
<gene>
    <name evidence="5" type="ORF">MGR_0005</name>
</gene>
<dbReference type="PANTHER" id="PTHR37423">
    <property type="entry name" value="SOLUBLE LYTIC MUREIN TRANSGLYCOSYLASE-RELATED"/>
    <property type="match status" value="1"/>
</dbReference>
<evidence type="ECO:0000256" key="3">
    <source>
        <dbReference type="ARBA" id="ARBA00022729"/>
    </source>
</evidence>
<evidence type="ECO:0000256" key="1">
    <source>
        <dbReference type="ARBA" id="ARBA00007734"/>
    </source>
</evidence>
<organism evidence="5">
    <name type="scientific">Magnetospirillum gryphiswaldense</name>
    <dbReference type="NCBI Taxonomy" id="55518"/>
    <lineage>
        <taxon>Bacteria</taxon>
        <taxon>Pseudomonadati</taxon>
        <taxon>Pseudomonadota</taxon>
        <taxon>Alphaproteobacteria</taxon>
        <taxon>Rhodospirillales</taxon>
        <taxon>Rhodospirillaceae</taxon>
        <taxon>Magnetospirillum</taxon>
    </lineage>
</organism>
<dbReference type="EMBL" id="CU459003">
    <property type="protein sequence ID" value="CAM74816.1"/>
    <property type="molecule type" value="Genomic_DNA"/>
</dbReference>
<dbReference type="CDD" id="cd13401">
    <property type="entry name" value="Slt70-like"/>
    <property type="match status" value="1"/>
</dbReference>
<dbReference type="InterPro" id="IPR023346">
    <property type="entry name" value="Lysozyme-like_dom_sf"/>
</dbReference>
<comment type="similarity">
    <text evidence="1">Belongs to the transglycosylase Slt family.</text>
</comment>
<comment type="similarity">
    <text evidence="2">Belongs to the virb1 family.</text>
</comment>
<dbReference type="Pfam" id="PF01464">
    <property type="entry name" value="SLT"/>
    <property type="match status" value="1"/>
</dbReference>
<feature type="domain" description="Transglycosylase SLT" evidence="4">
    <location>
        <begin position="479"/>
        <end position="581"/>
    </location>
</feature>
<dbReference type="InterPro" id="IPR008939">
    <property type="entry name" value="Lytic_TGlycosylase_superhlx_U"/>
</dbReference>
<name>A4TW09_9PROT</name>
<dbReference type="GO" id="GO:0004553">
    <property type="term" value="F:hydrolase activity, hydrolyzing O-glycosyl compounds"/>
    <property type="evidence" value="ECO:0007669"/>
    <property type="project" value="InterPro"/>
</dbReference>
<dbReference type="Gene3D" id="1.25.20.10">
    <property type="entry name" value="Bacterial muramidases"/>
    <property type="match status" value="1"/>
</dbReference>
<dbReference type="PANTHER" id="PTHR37423:SF2">
    <property type="entry name" value="MEMBRANE-BOUND LYTIC MUREIN TRANSGLYCOSYLASE C"/>
    <property type="match status" value="1"/>
</dbReference>
<evidence type="ECO:0000313" key="5">
    <source>
        <dbReference type="EMBL" id="CAM74816.1"/>
    </source>
</evidence>
<proteinExistence type="inferred from homology"/>
<accession>A4TW09</accession>
<protein>
    <submittedName>
        <fullName evidence="5">Lytic transglycosylase, catalytic</fullName>
    </submittedName>
</protein>
<dbReference type="AlphaFoldDB" id="A4TW09"/>
<evidence type="ECO:0000259" key="4">
    <source>
        <dbReference type="Pfam" id="PF01464"/>
    </source>
</evidence>
<dbReference type="SUPFAM" id="SSF53955">
    <property type="entry name" value="Lysozyme-like"/>
    <property type="match status" value="1"/>
</dbReference>
<dbReference type="Gene3D" id="1.10.530.10">
    <property type="match status" value="1"/>
</dbReference>
<keyword evidence="3" id="KW-0732">Signal</keyword>